<gene>
    <name evidence="10" type="ORF">CKAN_01845300</name>
</gene>
<dbReference type="NCBIfam" id="TIGR00728">
    <property type="entry name" value="OPT_sfam"/>
    <property type="match status" value="1"/>
</dbReference>
<dbReference type="GO" id="GO:0015031">
    <property type="term" value="P:protein transport"/>
    <property type="evidence" value="ECO:0007669"/>
    <property type="project" value="UniProtKB-KW"/>
</dbReference>
<name>A0A443PF63_9MAGN</name>
<feature type="transmembrane region" description="Helical" evidence="9">
    <location>
        <begin position="148"/>
        <end position="166"/>
    </location>
</feature>
<reference evidence="10 11" key="1">
    <citation type="journal article" date="2019" name="Nat. Plants">
        <title>Stout camphor tree genome fills gaps in understanding of flowering plant genome evolution.</title>
        <authorList>
            <person name="Chaw S.M."/>
            <person name="Liu Y.C."/>
            <person name="Wu Y.W."/>
            <person name="Wang H.Y."/>
            <person name="Lin C.I."/>
            <person name="Wu C.S."/>
            <person name="Ke H.M."/>
            <person name="Chang L.Y."/>
            <person name="Hsu C.Y."/>
            <person name="Yang H.T."/>
            <person name="Sudianto E."/>
            <person name="Hsu M.H."/>
            <person name="Wu K.P."/>
            <person name="Wang L.N."/>
            <person name="Leebens-Mack J.H."/>
            <person name="Tsai I.J."/>
        </authorList>
    </citation>
    <scope>NUCLEOTIDE SEQUENCE [LARGE SCALE GENOMIC DNA]</scope>
    <source>
        <strain evidence="11">cv. Chaw 1501</strain>
        <tissue evidence="10">Young leaves</tissue>
    </source>
</reference>
<keyword evidence="4 9" id="KW-0812">Transmembrane</keyword>
<keyword evidence="7 9" id="KW-1133">Transmembrane helix</keyword>
<protein>
    <submittedName>
        <fullName evidence="10">Oligopeptide transporter 7</fullName>
    </submittedName>
</protein>
<dbReference type="Proteomes" id="UP000283530">
    <property type="component" value="Unassembled WGS sequence"/>
</dbReference>
<evidence type="ECO:0000256" key="8">
    <source>
        <dbReference type="ARBA" id="ARBA00023136"/>
    </source>
</evidence>
<evidence type="ECO:0000256" key="9">
    <source>
        <dbReference type="SAM" id="Phobius"/>
    </source>
</evidence>
<keyword evidence="11" id="KW-1185">Reference proteome</keyword>
<feature type="transmembrane region" description="Helical" evidence="9">
    <location>
        <begin position="178"/>
        <end position="197"/>
    </location>
</feature>
<comment type="caution">
    <text evidence="10">The sequence shown here is derived from an EMBL/GenBank/DDBJ whole genome shotgun (WGS) entry which is preliminary data.</text>
</comment>
<evidence type="ECO:0000256" key="6">
    <source>
        <dbReference type="ARBA" id="ARBA00022927"/>
    </source>
</evidence>
<comment type="subcellular location">
    <subcellularLocation>
        <location evidence="1">Membrane</location>
        <topology evidence="1">Multi-pass membrane protein</topology>
    </subcellularLocation>
</comment>
<dbReference type="Pfam" id="PF03169">
    <property type="entry name" value="OPT"/>
    <property type="match status" value="1"/>
</dbReference>
<dbReference type="OrthoDB" id="9986677at2759"/>
<sequence>MAPSTGLRISWDGSRGGSGPRLIDQLLLPRKPTFQPMVRHCQCCGWHGGLDSVPNICNRDLIPPNSPSTCPGEHVFYDASVIWGLIEPRRIFGDLGTYSAVNWFFLVGALAPLLVWLTQKAFPNHKWIHLINFPILIGATRNMPPATVVNFTSWIMVGFISGFIVYRYQRVWWQQHNYVLFGALDVSLAFMGVLLYLCLGSENITLVWWGKQLT</sequence>
<keyword evidence="3" id="KW-0813">Transport</keyword>
<feature type="transmembrane region" description="Helical" evidence="9">
    <location>
        <begin position="95"/>
        <end position="117"/>
    </location>
</feature>
<dbReference type="GO" id="GO:0035673">
    <property type="term" value="F:oligopeptide transmembrane transporter activity"/>
    <property type="evidence" value="ECO:0007669"/>
    <property type="project" value="InterPro"/>
</dbReference>
<evidence type="ECO:0000256" key="2">
    <source>
        <dbReference type="ARBA" id="ARBA00005484"/>
    </source>
</evidence>
<evidence type="ECO:0000256" key="5">
    <source>
        <dbReference type="ARBA" id="ARBA00022856"/>
    </source>
</evidence>
<evidence type="ECO:0000313" key="11">
    <source>
        <dbReference type="Proteomes" id="UP000283530"/>
    </source>
</evidence>
<dbReference type="GO" id="GO:0016020">
    <property type="term" value="C:membrane"/>
    <property type="evidence" value="ECO:0007669"/>
    <property type="project" value="UniProtKB-SubCell"/>
</dbReference>
<evidence type="ECO:0000313" key="10">
    <source>
        <dbReference type="EMBL" id="RWR89398.1"/>
    </source>
</evidence>
<evidence type="ECO:0000256" key="3">
    <source>
        <dbReference type="ARBA" id="ARBA00022448"/>
    </source>
</evidence>
<evidence type="ECO:0000256" key="7">
    <source>
        <dbReference type="ARBA" id="ARBA00022989"/>
    </source>
</evidence>
<dbReference type="InterPro" id="IPR004648">
    <property type="entry name" value="Oligpept_transpt"/>
</dbReference>
<dbReference type="AlphaFoldDB" id="A0A443PF63"/>
<evidence type="ECO:0000256" key="1">
    <source>
        <dbReference type="ARBA" id="ARBA00004141"/>
    </source>
</evidence>
<keyword evidence="8 9" id="KW-0472">Membrane</keyword>
<proteinExistence type="inferred from homology"/>
<accession>A0A443PF63</accession>
<keyword evidence="5" id="KW-0571">Peptide transport</keyword>
<dbReference type="PANTHER" id="PTHR22601">
    <property type="entry name" value="ISP4 LIKE PROTEIN"/>
    <property type="match status" value="1"/>
</dbReference>
<comment type="similarity">
    <text evidence="2">Belongs to the oligopeptide OPT transporter (TC 2.A.67.1) family.</text>
</comment>
<dbReference type="InterPro" id="IPR004813">
    <property type="entry name" value="OPT"/>
</dbReference>
<dbReference type="EMBL" id="QPKB01000007">
    <property type="protein sequence ID" value="RWR89398.1"/>
    <property type="molecule type" value="Genomic_DNA"/>
</dbReference>
<evidence type="ECO:0000256" key="4">
    <source>
        <dbReference type="ARBA" id="ARBA00022692"/>
    </source>
</evidence>
<keyword evidence="6" id="KW-0653">Protein transport</keyword>
<organism evidence="10 11">
    <name type="scientific">Cinnamomum micranthum f. kanehirae</name>
    <dbReference type="NCBI Taxonomy" id="337451"/>
    <lineage>
        <taxon>Eukaryota</taxon>
        <taxon>Viridiplantae</taxon>
        <taxon>Streptophyta</taxon>
        <taxon>Embryophyta</taxon>
        <taxon>Tracheophyta</taxon>
        <taxon>Spermatophyta</taxon>
        <taxon>Magnoliopsida</taxon>
        <taxon>Magnoliidae</taxon>
        <taxon>Laurales</taxon>
        <taxon>Lauraceae</taxon>
        <taxon>Cinnamomum</taxon>
    </lineage>
</organism>